<dbReference type="PANTHER" id="PTHR30153">
    <property type="entry name" value="REPLICATIVE DNA HELICASE DNAB"/>
    <property type="match status" value="1"/>
</dbReference>
<dbReference type="GO" id="GO:0005524">
    <property type="term" value="F:ATP binding"/>
    <property type="evidence" value="ECO:0007669"/>
    <property type="project" value="UniProtKB-KW"/>
</dbReference>
<keyword evidence="6" id="KW-0067">ATP-binding</keyword>
<dbReference type="Gene3D" id="1.10.860.10">
    <property type="entry name" value="DNAb Helicase, Chain A"/>
    <property type="match status" value="1"/>
</dbReference>
<proteinExistence type="inferred from homology"/>
<evidence type="ECO:0000256" key="7">
    <source>
        <dbReference type="ARBA" id="ARBA00023125"/>
    </source>
</evidence>
<dbReference type="GO" id="GO:0003677">
    <property type="term" value="F:DNA binding"/>
    <property type="evidence" value="ECO:0007669"/>
    <property type="project" value="UniProtKB-KW"/>
</dbReference>
<evidence type="ECO:0000256" key="6">
    <source>
        <dbReference type="ARBA" id="ARBA00022840"/>
    </source>
</evidence>
<name>A0A1B7X567_APHFL</name>
<protein>
    <recommendedName>
        <fullName evidence="9">DNA 5'-3' helicase</fullName>
        <ecNumber evidence="9">5.6.2.3</ecNumber>
    </recommendedName>
</protein>
<dbReference type="GO" id="GO:0043139">
    <property type="term" value="F:5'-3' DNA helicase activity"/>
    <property type="evidence" value="ECO:0007669"/>
    <property type="project" value="UniProtKB-EC"/>
</dbReference>
<keyword evidence="2" id="KW-0235">DNA replication</keyword>
<dbReference type="InterPro" id="IPR016136">
    <property type="entry name" value="DNA_helicase_N/primase_C"/>
</dbReference>
<evidence type="ECO:0000256" key="4">
    <source>
        <dbReference type="ARBA" id="ARBA00022801"/>
    </source>
</evidence>
<evidence type="ECO:0000256" key="10">
    <source>
        <dbReference type="ARBA" id="ARBA00048954"/>
    </source>
</evidence>
<dbReference type="InterPro" id="IPR007694">
    <property type="entry name" value="DNA_helicase_DnaB-like_C"/>
</dbReference>
<evidence type="ECO:0000259" key="11">
    <source>
        <dbReference type="PROSITE" id="PS51199"/>
    </source>
</evidence>
<organism evidence="12 13">
    <name type="scientific">Aphanizomenon flos-aquae WA102</name>
    <dbReference type="NCBI Taxonomy" id="1710896"/>
    <lineage>
        <taxon>Bacteria</taxon>
        <taxon>Bacillati</taxon>
        <taxon>Cyanobacteriota</taxon>
        <taxon>Cyanophyceae</taxon>
        <taxon>Nostocales</taxon>
        <taxon>Aphanizomenonaceae</taxon>
        <taxon>Aphanizomenon</taxon>
    </lineage>
</organism>
<dbReference type="Gene3D" id="3.40.50.300">
    <property type="entry name" value="P-loop containing nucleotide triphosphate hydrolases"/>
    <property type="match status" value="1"/>
</dbReference>
<reference evidence="12 13" key="1">
    <citation type="submission" date="2015-09" db="EMBL/GenBank/DDBJ databases">
        <title>Aphanizomenon flos-aquae WA102.</title>
        <authorList>
            <person name="Driscoll C."/>
        </authorList>
    </citation>
    <scope>NUCLEOTIDE SEQUENCE [LARGE SCALE GENOMIC DNA]</scope>
    <source>
        <strain evidence="12">WA102</strain>
    </source>
</reference>
<dbReference type="InterPro" id="IPR027417">
    <property type="entry name" value="P-loop_NTPase"/>
</dbReference>
<dbReference type="Pfam" id="PF00772">
    <property type="entry name" value="DnaB"/>
    <property type="match status" value="1"/>
</dbReference>
<dbReference type="Pfam" id="PF03796">
    <property type="entry name" value="DnaB_C"/>
    <property type="match status" value="1"/>
</dbReference>
<dbReference type="PROSITE" id="PS51199">
    <property type="entry name" value="SF4_HELICASE"/>
    <property type="match status" value="1"/>
</dbReference>
<dbReference type="EC" id="5.6.2.3" evidence="9"/>
<dbReference type="GO" id="GO:0005829">
    <property type="term" value="C:cytosol"/>
    <property type="evidence" value="ECO:0007669"/>
    <property type="project" value="TreeGrafter"/>
</dbReference>
<comment type="catalytic activity">
    <reaction evidence="10">
        <text>ATP + H2O = ADP + phosphate + H(+)</text>
        <dbReference type="Rhea" id="RHEA:13065"/>
        <dbReference type="ChEBI" id="CHEBI:15377"/>
        <dbReference type="ChEBI" id="CHEBI:15378"/>
        <dbReference type="ChEBI" id="CHEBI:30616"/>
        <dbReference type="ChEBI" id="CHEBI:43474"/>
        <dbReference type="ChEBI" id="CHEBI:456216"/>
        <dbReference type="EC" id="5.6.2.3"/>
    </reaction>
</comment>
<feature type="domain" description="SF4 helicase" evidence="11">
    <location>
        <begin position="172"/>
        <end position="412"/>
    </location>
</feature>
<dbReference type="InterPro" id="IPR007693">
    <property type="entry name" value="DNA_helicase_DnaB-like_N"/>
</dbReference>
<evidence type="ECO:0000256" key="5">
    <source>
        <dbReference type="ARBA" id="ARBA00022806"/>
    </source>
</evidence>
<dbReference type="PANTHER" id="PTHR30153:SF2">
    <property type="entry name" value="REPLICATIVE DNA HELICASE"/>
    <property type="match status" value="1"/>
</dbReference>
<dbReference type="GO" id="GO:0016787">
    <property type="term" value="F:hydrolase activity"/>
    <property type="evidence" value="ECO:0007669"/>
    <property type="project" value="UniProtKB-KW"/>
</dbReference>
<dbReference type="SUPFAM" id="SSF52540">
    <property type="entry name" value="P-loop containing nucleoside triphosphate hydrolases"/>
    <property type="match status" value="1"/>
</dbReference>
<comment type="caution">
    <text evidence="12">The sequence shown here is derived from an EMBL/GenBank/DDBJ whole genome shotgun (WGS) entry which is preliminary data.</text>
</comment>
<gene>
    <name evidence="12" type="ORF">AN484_06415</name>
</gene>
<dbReference type="GO" id="GO:0006260">
    <property type="term" value="P:DNA replication"/>
    <property type="evidence" value="ECO:0007669"/>
    <property type="project" value="UniProtKB-KW"/>
</dbReference>
<evidence type="ECO:0000256" key="9">
    <source>
        <dbReference type="ARBA" id="ARBA00044969"/>
    </source>
</evidence>
<evidence type="ECO:0000313" key="12">
    <source>
        <dbReference type="EMBL" id="OBQ44516.1"/>
    </source>
</evidence>
<dbReference type="Proteomes" id="UP000092093">
    <property type="component" value="Unassembled WGS sequence"/>
</dbReference>
<accession>A0A1B7X567</accession>
<keyword evidence="8" id="KW-0413">Isomerase</keyword>
<evidence type="ECO:0000256" key="2">
    <source>
        <dbReference type="ARBA" id="ARBA00022705"/>
    </source>
</evidence>
<dbReference type="EMBL" id="LJOW01000020">
    <property type="protein sequence ID" value="OBQ44516.1"/>
    <property type="molecule type" value="Genomic_DNA"/>
</dbReference>
<sequence>MSVPSNLDAEKAFLSCVIQSISILNEAADYASPKLFHHPAHKRIFESALELWKEGKDCDLVTLTDAMSNAGTLELSGGAAFLTECFMSPSVTSNWREYLEILRQNHTRRLAVSAAERIIASAQNPAEAGELSEVVQKALVAVAADAESKGRIESLKEVALARISAYEEIYKNKGRLIGVTTGFKPLDDLTGGFREGQLIVIGAATKGGKTSMAVNMATRAANAGHPVGFISLEMSSGELFDRFVASYGGVDVSVLSKAPTAQDIGNIGRAAHQASLLPIFIRDEGDVNPLQLRAAMRRMCAVHKTRIIVVDYIQLLSPTDRKDSRERQVAEASRTLKQLAKELGITIIALTQLNAEGASRESRAIEHDCDLFLVIERDDSGNWYLNIKLARACGRASIPLAFRESYMRFDEK</sequence>
<dbReference type="AlphaFoldDB" id="A0A1B7X567"/>
<keyword evidence="4" id="KW-0378">Hydrolase</keyword>
<evidence type="ECO:0000256" key="8">
    <source>
        <dbReference type="ARBA" id="ARBA00023235"/>
    </source>
</evidence>
<evidence type="ECO:0000313" key="13">
    <source>
        <dbReference type="Proteomes" id="UP000092093"/>
    </source>
</evidence>
<keyword evidence="3" id="KW-0547">Nucleotide-binding</keyword>
<keyword evidence="5" id="KW-0347">Helicase</keyword>
<comment type="similarity">
    <text evidence="1">Belongs to the helicase family. DnaB subfamily.</text>
</comment>
<evidence type="ECO:0000256" key="3">
    <source>
        <dbReference type="ARBA" id="ARBA00022741"/>
    </source>
</evidence>
<keyword evidence="7" id="KW-0238">DNA-binding</keyword>
<dbReference type="InterPro" id="IPR036185">
    <property type="entry name" value="DNA_heli_DnaB-like_N_sf"/>
</dbReference>
<evidence type="ECO:0000256" key="1">
    <source>
        <dbReference type="ARBA" id="ARBA00008428"/>
    </source>
</evidence>
<dbReference type="SUPFAM" id="SSF48024">
    <property type="entry name" value="N-terminal domain of DnaB helicase"/>
    <property type="match status" value="1"/>
</dbReference>